<dbReference type="EMBL" id="JACAZH010000013">
    <property type="protein sequence ID" value="KAF7351487.1"/>
    <property type="molecule type" value="Genomic_DNA"/>
</dbReference>
<dbReference type="SUPFAM" id="SSF52540">
    <property type="entry name" value="P-loop containing nucleoside triphosphate hydrolases"/>
    <property type="match status" value="1"/>
</dbReference>
<name>A0A8H6Y487_9AGAR</name>
<dbReference type="Pfam" id="PF20703">
    <property type="entry name" value="nSTAND1"/>
    <property type="match status" value="1"/>
</dbReference>
<sequence>MLNHIGEFTKTLQKIYTFVDAQKDTNRIKSFLRQGETGILLKDCQEGLKQAMAVFKVESGLTILRDIGAMQQAADDMHRELLQLISNLSDDGSSMVASSAYTRLNGSGYQARYQTSIVTVLRYLNVIGSSSNSLFILPSKPQIFHGRQAELEHVVTVLNREFARIAILGPGGIGKTSLARAVMHHPDVVAKYKSRYYVPCDSASTSLEIAAAIAAYLELKPGRDLRKPVLQSLGKRPSALLILDNLETAWDPMDSRSDIEEFLSQLTNLPQMALMITMRGAERPAKVEWTRPFLQPLAPLSPEAARQTFEDIADNFHDPTIVNQLLSLTDNIPLAVSLIAHLVDYEDSSSVLTRWNTEKTSMLSAGNSRGSNMDASIRISLSSPRLTLPGAMDLLGLLSLLPDGLSDVDLIQSQLPIESILACKEKRFTSPNCLGYNPSQNTLEHLRLVACQRPHPSSPSLSWLVLSHRRIAAFLAPTRRVYTMHGHLHSSGDLRKSGNAIPARTNAYGSKPRHTRAALRTPRPAFAPRADMLNSGHVRTQWPHRLASAARLQMHDAGGMDTERGVCTTKTAAATVWACTLLQASALRERRRCCRDAGIPYVVAIIAMGVLGTGGDGYRAKGRIRDERKVD</sequence>
<gene>
    <name evidence="2" type="ORF">MSAN_01581000</name>
</gene>
<dbReference type="InterPro" id="IPR059179">
    <property type="entry name" value="MLKL-like_MCAfunc"/>
</dbReference>
<accession>A0A8H6Y487</accession>
<protein>
    <recommendedName>
        <fullName evidence="1">Novel STAND NTPase 1 domain-containing protein</fullName>
    </recommendedName>
</protein>
<keyword evidence="3" id="KW-1185">Reference proteome</keyword>
<dbReference type="Proteomes" id="UP000623467">
    <property type="component" value="Unassembled WGS sequence"/>
</dbReference>
<dbReference type="PRINTS" id="PR00364">
    <property type="entry name" value="DISEASERSIST"/>
</dbReference>
<feature type="domain" description="Novel STAND NTPase 1" evidence="1">
    <location>
        <begin position="140"/>
        <end position="279"/>
    </location>
</feature>
<dbReference type="OrthoDB" id="691197at2759"/>
<reference evidence="2" key="1">
    <citation type="submission" date="2020-05" db="EMBL/GenBank/DDBJ databases">
        <title>Mycena genomes resolve the evolution of fungal bioluminescence.</title>
        <authorList>
            <person name="Tsai I.J."/>
        </authorList>
    </citation>
    <scope>NUCLEOTIDE SEQUENCE</scope>
    <source>
        <strain evidence="2">160909Yilan</strain>
    </source>
</reference>
<dbReference type="InterPro" id="IPR027417">
    <property type="entry name" value="P-loop_NTPase"/>
</dbReference>
<proteinExistence type="predicted"/>
<evidence type="ECO:0000313" key="2">
    <source>
        <dbReference type="EMBL" id="KAF7351487.1"/>
    </source>
</evidence>
<dbReference type="InterPro" id="IPR049052">
    <property type="entry name" value="nSTAND1"/>
</dbReference>
<comment type="caution">
    <text evidence="2">The sequence shown here is derived from an EMBL/GenBank/DDBJ whole genome shotgun (WGS) entry which is preliminary data.</text>
</comment>
<dbReference type="Gene3D" id="3.40.50.300">
    <property type="entry name" value="P-loop containing nucleotide triphosphate hydrolases"/>
    <property type="match status" value="1"/>
</dbReference>
<evidence type="ECO:0000259" key="1">
    <source>
        <dbReference type="Pfam" id="PF20703"/>
    </source>
</evidence>
<evidence type="ECO:0000313" key="3">
    <source>
        <dbReference type="Proteomes" id="UP000623467"/>
    </source>
</evidence>
<organism evidence="2 3">
    <name type="scientific">Mycena sanguinolenta</name>
    <dbReference type="NCBI Taxonomy" id="230812"/>
    <lineage>
        <taxon>Eukaryota</taxon>
        <taxon>Fungi</taxon>
        <taxon>Dikarya</taxon>
        <taxon>Basidiomycota</taxon>
        <taxon>Agaricomycotina</taxon>
        <taxon>Agaricomycetes</taxon>
        <taxon>Agaricomycetidae</taxon>
        <taxon>Agaricales</taxon>
        <taxon>Marasmiineae</taxon>
        <taxon>Mycenaceae</taxon>
        <taxon>Mycena</taxon>
    </lineage>
</organism>
<dbReference type="AlphaFoldDB" id="A0A8H6Y487"/>
<dbReference type="CDD" id="cd21037">
    <property type="entry name" value="MLKL_NTD"/>
    <property type="match status" value="1"/>
</dbReference>